<feature type="chain" id="PRO_5037938218" evidence="1">
    <location>
        <begin position="20"/>
        <end position="178"/>
    </location>
</feature>
<keyword evidence="1" id="KW-0732">Signal</keyword>
<accession>A0A975CSS7</accession>
<evidence type="ECO:0000256" key="1">
    <source>
        <dbReference type="SAM" id="SignalP"/>
    </source>
</evidence>
<name>A0A975CSS7_9FLAO</name>
<protein>
    <submittedName>
        <fullName evidence="2">Uncharacterized protein</fullName>
    </submittedName>
</protein>
<dbReference type="RefSeq" id="WP_208080266.1">
    <property type="nucleotide sequence ID" value="NZ_CP071869.1"/>
</dbReference>
<sequence length="178" mass="19625">MKHLFFKIVLFLFTLTLFNCEGNNLNTNESTGNDSFSCLVNGKLYTPSAGTGIGGGDIRPFAWAYSNLGNSNIPMFFKITSGGEYTLSLVSIEPNIGINNLNQKLDDTVDFTHSGMIILNSLIFYNTKNNQNNGTIVFTELSETKAVGTFECTLYNDKGDELKITEGKFNLSLDSKKN</sequence>
<dbReference type="EMBL" id="CP071869">
    <property type="protein sequence ID" value="QTE24294.1"/>
    <property type="molecule type" value="Genomic_DNA"/>
</dbReference>
<evidence type="ECO:0000313" key="3">
    <source>
        <dbReference type="Proteomes" id="UP000663920"/>
    </source>
</evidence>
<reference evidence="2 3" key="1">
    <citation type="submission" date="2021-03" db="EMBL/GenBank/DDBJ databases">
        <title>Complete genome of Polaribacter_sp.SM13.</title>
        <authorList>
            <person name="Jeong S.W."/>
            <person name="Bae J.W."/>
        </authorList>
    </citation>
    <scope>NUCLEOTIDE SEQUENCE [LARGE SCALE GENOMIC DNA]</scope>
    <source>
        <strain evidence="2 3">SM13</strain>
    </source>
</reference>
<gene>
    <name evidence="2" type="ORF">J3359_08550</name>
</gene>
<proteinExistence type="predicted"/>
<keyword evidence="3" id="KW-1185">Reference proteome</keyword>
<dbReference type="KEGG" id="pcea:J3359_08550"/>
<dbReference type="Proteomes" id="UP000663920">
    <property type="component" value="Chromosome"/>
</dbReference>
<feature type="signal peptide" evidence="1">
    <location>
        <begin position="1"/>
        <end position="19"/>
    </location>
</feature>
<organism evidence="2 3">
    <name type="scientific">Polaribacter cellanae</name>
    <dbReference type="NCBI Taxonomy" id="2818493"/>
    <lineage>
        <taxon>Bacteria</taxon>
        <taxon>Pseudomonadati</taxon>
        <taxon>Bacteroidota</taxon>
        <taxon>Flavobacteriia</taxon>
        <taxon>Flavobacteriales</taxon>
        <taxon>Flavobacteriaceae</taxon>
    </lineage>
</organism>
<evidence type="ECO:0000313" key="2">
    <source>
        <dbReference type="EMBL" id="QTE24294.1"/>
    </source>
</evidence>
<dbReference type="AlphaFoldDB" id="A0A975CSS7"/>